<organism evidence="4 5">
    <name type="scientific">Anolis carolinensis</name>
    <name type="common">Green anole</name>
    <name type="synonym">American chameleon</name>
    <dbReference type="NCBI Taxonomy" id="28377"/>
    <lineage>
        <taxon>Eukaryota</taxon>
        <taxon>Metazoa</taxon>
        <taxon>Chordata</taxon>
        <taxon>Craniata</taxon>
        <taxon>Vertebrata</taxon>
        <taxon>Euteleostomi</taxon>
        <taxon>Lepidosauria</taxon>
        <taxon>Squamata</taxon>
        <taxon>Bifurcata</taxon>
        <taxon>Unidentata</taxon>
        <taxon>Episquamata</taxon>
        <taxon>Toxicofera</taxon>
        <taxon>Iguania</taxon>
        <taxon>Dactyloidae</taxon>
        <taxon>Anolis</taxon>
    </lineage>
</organism>
<name>A0A803TW94_ANOCA</name>
<dbReference type="GeneTree" id="ENSGT00940000154715"/>
<dbReference type="FunFam" id="1.10.4020.10:FF:000001">
    <property type="entry name" value="zinc finger protein 263 isoform X1"/>
    <property type="match status" value="1"/>
</dbReference>
<feature type="region of interest" description="Disordered" evidence="2">
    <location>
        <begin position="104"/>
        <end position="124"/>
    </location>
</feature>
<dbReference type="Gene3D" id="1.10.4020.10">
    <property type="entry name" value="DNA breaking-rejoining enzymes"/>
    <property type="match status" value="1"/>
</dbReference>
<keyword evidence="5" id="KW-1185">Reference proteome</keyword>
<evidence type="ECO:0000313" key="5">
    <source>
        <dbReference type="Proteomes" id="UP000001646"/>
    </source>
</evidence>
<dbReference type="SUPFAM" id="SSF47353">
    <property type="entry name" value="Retrovirus capsid dimerization domain-like"/>
    <property type="match status" value="1"/>
</dbReference>
<reference evidence="4" key="3">
    <citation type="submission" date="2025-09" db="UniProtKB">
        <authorList>
            <consortium name="Ensembl"/>
        </authorList>
    </citation>
    <scope>IDENTIFICATION</scope>
</reference>
<protein>
    <recommendedName>
        <fullName evidence="3">SCAN box domain-containing protein</fullName>
    </recommendedName>
</protein>
<accession>A0A803TW94</accession>
<dbReference type="PROSITE" id="PS50804">
    <property type="entry name" value="SCAN_BOX"/>
    <property type="match status" value="1"/>
</dbReference>
<reference evidence="4" key="1">
    <citation type="submission" date="2009-12" db="EMBL/GenBank/DDBJ databases">
        <title>The Genome Sequence of Anolis carolinensis (Green Anole Lizard).</title>
        <authorList>
            <consortium name="The Genome Sequencing Platform"/>
            <person name="Di Palma F."/>
            <person name="Alfoldi J."/>
            <person name="Heiman D."/>
            <person name="Young S."/>
            <person name="Grabherr M."/>
            <person name="Johnson J."/>
            <person name="Lander E.S."/>
            <person name="Lindblad-Toh K."/>
        </authorList>
    </citation>
    <scope>NUCLEOTIDE SEQUENCE [LARGE SCALE GENOMIC DNA]</scope>
    <source>
        <strain evidence="4">JBL SC #1</strain>
    </source>
</reference>
<dbReference type="PANTHER" id="PTHR45935">
    <property type="entry name" value="PROTEIN ZBED8-RELATED"/>
    <property type="match status" value="1"/>
</dbReference>
<dbReference type="Ensembl" id="ENSACAT00000047543.1">
    <property type="protein sequence ID" value="ENSACAP00000039484.1"/>
    <property type="gene ID" value="ENSACAG00000034736.1"/>
</dbReference>
<dbReference type="AlphaFoldDB" id="A0A803TW94"/>
<sequence>PRKLTSQPLIHASSSEAQRQDFRQSCYEDTETPREICNRLHSLCRRWLKPEQHTKAQILDLVVLEQFLAVLPADIENWVRECGAVALAEGFLLSRAEESKWKEQQVSGNSSNGFCSEYKDKPEW</sequence>
<dbReference type="InterPro" id="IPR003309">
    <property type="entry name" value="SCAN_dom"/>
</dbReference>
<dbReference type="InterPro" id="IPR050916">
    <property type="entry name" value="SCAN-C2H2_zinc_finger"/>
</dbReference>
<dbReference type="Pfam" id="PF02023">
    <property type="entry name" value="SCAN"/>
    <property type="match status" value="1"/>
</dbReference>
<evidence type="ECO:0000259" key="3">
    <source>
        <dbReference type="PROSITE" id="PS50804"/>
    </source>
</evidence>
<evidence type="ECO:0000256" key="2">
    <source>
        <dbReference type="SAM" id="MobiDB-lite"/>
    </source>
</evidence>
<dbReference type="InParanoid" id="A0A803TW94"/>
<dbReference type="InterPro" id="IPR038269">
    <property type="entry name" value="SCAN_sf"/>
</dbReference>
<reference evidence="4" key="2">
    <citation type="submission" date="2025-08" db="UniProtKB">
        <authorList>
            <consortium name="Ensembl"/>
        </authorList>
    </citation>
    <scope>IDENTIFICATION</scope>
</reference>
<dbReference type="PANTHER" id="PTHR45935:SF15">
    <property type="entry name" value="SCAN BOX DOMAIN-CONTAINING PROTEIN"/>
    <property type="match status" value="1"/>
</dbReference>
<feature type="domain" description="SCAN box" evidence="3">
    <location>
        <begin position="19"/>
        <end position="81"/>
    </location>
</feature>
<evidence type="ECO:0000256" key="1">
    <source>
        <dbReference type="ARBA" id="ARBA00023242"/>
    </source>
</evidence>
<dbReference type="SMART" id="SM00431">
    <property type="entry name" value="SCAN"/>
    <property type="match status" value="1"/>
</dbReference>
<feature type="compositionally biased region" description="Polar residues" evidence="2">
    <location>
        <begin position="104"/>
        <end position="114"/>
    </location>
</feature>
<evidence type="ECO:0000313" key="4">
    <source>
        <dbReference type="Ensembl" id="ENSACAP00000039484.1"/>
    </source>
</evidence>
<proteinExistence type="predicted"/>
<dbReference type="Proteomes" id="UP000001646">
    <property type="component" value="Unplaced"/>
</dbReference>
<keyword evidence="1" id="KW-0539">Nucleus</keyword>